<dbReference type="GO" id="GO:0008622">
    <property type="term" value="C:epsilon DNA polymerase complex"/>
    <property type="evidence" value="ECO:0007669"/>
    <property type="project" value="InterPro"/>
</dbReference>
<evidence type="ECO:0000256" key="9">
    <source>
        <dbReference type="ARBA" id="ARBA00022771"/>
    </source>
</evidence>
<dbReference type="Pfam" id="PF22634">
    <property type="entry name" value="POL2_thumb"/>
    <property type="match status" value="1"/>
</dbReference>
<feature type="compositionally biased region" description="Polar residues" evidence="18">
    <location>
        <begin position="2241"/>
        <end position="2252"/>
    </location>
</feature>
<dbReference type="OrthoDB" id="10060449at2759"/>
<dbReference type="InterPro" id="IPR013697">
    <property type="entry name" value="DNA_pol_e_suA_C"/>
</dbReference>
<dbReference type="GO" id="GO:0000166">
    <property type="term" value="F:nucleotide binding"/>
    <property type="evidence" value="ECO:0007669"/>
    <property type="project" value="InterPro"/>
</dbReference>
<dbReference type="Pfam" id="PF23250">
    <property type="entry name" value="zf_DPOE_2"/>
    <property type="match status" value="1"/>
</dbReference>
<proteinExistence type="inferred from homology"/>
<keyword evidence="15 17" id="KW-0539">Nucleus</keyword>
<dbReference type="GO" id="GO:0045004">
    <property type="term" value="P:DNA replication proofreading"/>
    <property type="evidence" value="ECO:0007669"/>
    <property type="project" value="TreeGrafter"/>
</dbReference>
<dbReference type="GO" id="GO:0006272">
    <property type="term" value="P:leading strand elongation"/>
    <property type="evidence" value="ECO:0007669"/>
    <property type="project" value="TreeGrafter"/>
</dbReference>
<dbReference type="Proteomes" id="UP000193944">
    <property type="component" value="Unassembled WGS sequence"/>
</dbReference>
<keyword evidence="5 17" id="KW-0808">Transferase</keyword>
<reference evidence="20 21" key="1">
    <citation type="submission" date="2016-08" db="EMBL/GenBank/DDBJ databases">
        <title>A Parts List for Fungal Cellulosomes Revealed by Comparative Genomics.</title>
        <authorList>
            <consortium name="DOE Joint Genome Institute"/>
            <person name="Haitjema C.H."/>
            <person name="Gilmore S.P."/>
            <person name="Henske J.K."/>
            <person name="Solomon K.V."/>
            <person name="De Groot R."/>
            <person name="Kuo A."/>
            <person name="Mondo S.J."/>
            <person name="Salamov A.A."/>
            <person name="Labutti K."/>
            <person name="Zhao Z."/>
            <person name="Chiniquy J."/>
            <person name="Barry K."/>
            <person name="Brewer H.M."/>
            <person name="Purvine S.O."/>
            <person name="Wright A.T."/>
            <person name="Boxma B."/>
            <person name="Van Alen T."/>
            <person name="Hackstein J.H."/>
            <person name="Baker S.E."/>
            <person name="Grigoriev I.V."/>
            <person name="O'Malley M.A."/>
        </authorList>
    </citation>
    <scope>NUCLEOTIDE SEQUENCE [LARGE SCALE GENOMIC DNA]</scope>
    <source>
        <strain evidence="20 21">S4</strain>
    </source>
</reference>
<evidence type="ECO:0000259" key="19">
    <source>
        <dbReference type="SMART" id="SM01159"/>
    </source>
</evidence>
<dbReference type="GO" id="GO:0006297">
    <property type="term" value="P:nucleotide-excision repair, DNA gap filling"/>
    <property type="evidence" value="ECO:0007669"/>
    <property type="project" value="TreeGrafter"/>
</dbReference>
<evidence type="ECO:0000256" key="2">
    <source>
        <dbReference type="ARBA" id="ARBA00004123"/>
    </source>
</evidence>
<dbReference type="CDD" id="cd05535">
    <property type="entry name" value="POLBc_epsilon"/>
    <property type="match status" value="1"/>
</dbReference>
<evidence type="ECO:0000256" key="4">
    <source>
        <dbReference type="ARBA" id="ARBA00022485"/>
    </source>
</evidence>
<feature type="domain" description="DNA polymerase epsilon catalytic subunit A C-terminal" evidence="19">
    <location>
        <begin position="1563"/>
        <end position="1998"/>
    </location>
</feature>
<comment type="caution">
    <text evidence="20">The sequence shown here is derived from an EMBL/GenBank/DDBJ whole genome shotgun (WGS) entry which is preliminary data.</text>
</comment>
<dbReference type="GO" id="GO:0000278">
    <property type="term" value="P:mitotic cell cycle"/>
    <property type="evidence" value="ECO:0007669"/>
    <property type="project" value="TreeGrafter"/>
</dbReference>
<name>A0A1Y1XPV5_9FUNG</name>
<dbReference type="SMART" id="SM00486">
    <property type="entry name" value="POLBc"/>
    <property type="match status" value="1"/>
</dbReference>
<keyword evidence="13 17" id="KW-0411">Iron-sulfur</keyword>
<dbReference type="GO" id="GO:0051539">
    <property type="term" value="F:4 iron, 4 sulfur cluster binding"/>
    <property type="evidence" value="ECO:0007669"/>
    <property type="project" value="UniProtKB-KW"/>
</dbReference>
<dbReference type="EC" id="2.7.7.7" evidence="17"/>
<comment type="similarity">
    <text evidence="3 17">Belongs to the DNA polymerase type-B family.</text>
</comment>
<dbReference type="Gene3D" id="1.10.287.690">
    <property type="entry name" value="Helix hairpin bin"/>
    <property type="match status" value="1"/>
</dbReference>
<dbReference type="InterPro" id="IPR006133">
    <property type="entry name" value="DNA-dir_DNA_pol_B_exonuc"/>
</dbReference>
<dbReference type="InterPro" id="IPR042087">
    <property type="entry name" value="DNA_pol_B_thumb"/>
</dbReference>
<comment type="catalytic activity">
    <reaction evidence="16 17">
        <text>DNA(n) + a 2'-deoxyribonucleoside 5'-triphosphate = DNA(n+1) + diphosphate</text>
        <dbReference type="Rhea" id="RHEA:22508"/>
        <dbReference type="Rhea" id="RHEA-COMP:17339"/>
        <dbReference type="Rhea" id="RHEA-COMP:17340"/>
        <dbReference type="ChEBI" id="CHEBI:33019"/>
        <dbReference type="ChEBI" id="CHEBI:61560"/>
        <dbReference type="ChEBI" id="CHEBI:173112"/>
        <dbReference type="EC" id="2.7.7.7"/>
    </reaction>
</comment>
<dbReference type="Pfam" id="PF03104">
    <property type="entry name" value="DNA_pol_B_exo1"/>
    <property type="match status" value="1"/>
</dbReference>
<dbReference type="FunFam" id="3.90.1600.10:FF:000006">
    <property type="entry name" value="DNA polymerase epsilon catalytic subunit"/>
    <property type="match status" value="1"/>
</dbReference>
<comment type="function">
    <text evidence="17">DNA polymerase II participates in chromosomal DNA replication.</text>
</comment>
<keyword evidence="12 17" id="KW-0408">Iron</keyword>
<evidence type="ECO:0000256" key="7">
    <source>
        <dbReference type="ARBA" id="ARBA00022705"/>
    </source>
</evidence>
<dbReference type="Gene3D" id="3.30.342.10">
    <property type="entry name" value="DNA Polymerase, chain B, domain 1"/>
    <property type="match status" value="1"/>
</dbReference>
<sequence>MNRRSRNEFGSTTGKNFKYNGSWKRKRSNINGKNLGDKVVRTEDFSALEKRFEEIRIKDEIDEKLGRIKYIEGPERIGWLTNIQPTLVKSNDWPSGKAGVDLFFLEEDGQTFKTTVLYEPYFYIMCKKNTEFEVEEFLKRRYENLISKFERIEKDDLDMPNHLLGVMRTVVQLKFRNVKDLLTVRKFILQVVTRNKKNMEITNAYSEIKIDNDNELNLNTKSTNDIVNNIIDIREYDVPYYIRVAIDNNFRVGCWYTVKAEFNQITITPNTDIVLPAEPVVLAFDIETTKSPLKFPDSSIDLVMMISYMIDGQGFLITNREIVSEDILDFEYTPKPEYEGPFIIFNEKDEAALLNRFFEHIIEVKPSVFVTYNGDNFDWPFIEARAKHNGIDMYKEIGFYKDESVGCYRSSYAVHMDCLCWVKRDSYLPVGSHGLKAVTTAKLGYNPMEIDPEDMTRFAIEQPQTLSQYSVSDAVATYYLYMKYVHPFIFSLCNIIPLCPDEVLRKGSGTLCESLLMVQAYLAGVIMPNKHIDPDIKMYEGHLLDTETYVGGHVEALEAGVFRSDLPTDFNLDITAIDKLLNELDKALKFSIEVEGKQSMDDVLNLEEIREDIYNKLINLKKNPIRKETPLIYHLDVGAMYPNIILTNRLQPDAIVTEKDCASCDFNQNGSNCQRRMQWCWRGECYPGTRAEYNMIKSQLMTEKFPSKVKGGQPRDFSQLSSSEQATLIHKRLGDYCQKVYKRKKETKLVERESIVCQREHPFYVNTVRNFRDRRYEYKGLLKKAKRTLSNAVKSGNNSEIEKAKKMVVLYDSLQLAHKCILNSFYGYVMRKGSRWYSMEMAGVVCYTGSHIIQMARQLVERIGRPLELDTDGIWCILPKSFPENYIFKFKNDKVHYLSYPCVMLNHLVHDNYTNHQYQTLVDENTYEYHTKSENSIFFEVDGPYYAMILPSSTQEDKLLKKRYAVFNPNGSLAELKGFEVKRRGELKLIKIFQKSLFSNFLKGNTLEECYASVAKVADQWLDLLFSKGKDVGDDELFELISENRSMSKSLEEYGSQKSTSISTAKRLAEFLGDQMVKDKGLACKFIISAKPAGYAVSERAIPVAIFQAEPSVKKYFLRRWLKDSNLQDFDIRSILDWQYYLERFGSVIQKLITIPAAMQKVRNPVPRIHYPEWLFKRLVTRDDKLKQHHITDMFQIKSKTNDKELINGNNINNSENSNDNIKSQADLIDDMEDMIIDENSNKNIGRPKLTPVVNKKLVSKKRKSNEVNEDNMAIDKEEVNDDTEDLGEMSDMNVDYQAWLEYMKKKWKRQRINRLKRRKLQETHGKIFNRSLNAGALSSLFQKQTDIVVSNCWEILSVTESDKPGEFRLWVLVDDKIQMIKLLVPRVFYVNSKTPYTGDEISSGGFEVDENGHSIENLYSVKKVNKILPRSHKNLYLYEFQMPEIVYKENMKVISSFISHPSIEGVYETQIPLLYRVLIDIGCITRVNRSMVRNIDKGISMEYLQPEDVSKKPYLNDKDALEYIFLYHSYADSRHVFCLYTTDSTKAHINIVDVSQLNQMPNMNRLYTEKRNDKIRSGEINENNIFKYHETIEWQSEIYSEKEKAFQNIQKILSKYQEERHKPTVLIIQSFLNQQQLSENIPSINDFPVVYISSYKRDNQFPALDWQRPICRRIISHLFNVNGWLTERIALARYADIPFCNIENDYPLFIADIFFSRRLQREGMLLWYSPSSKPDLGSREDDENYNSIEEIENFEVNIPGMYDQISMEIDLINLAVNTIQQANIINEIEGGGSIGFESSMAQHTLNDHMAMIANKNLNDPNILMNKIENGGNNDGNDPDNIKRETLQTSMIQIMDENAISAQTFKLFRTLIISWNNEVRDKKNRFADMMIEHFYRWITSPNSKLYDPALFNLIHGIMKKVFMQLLAEFRNLGLKIIYANFRKIIVMSPKVSVANAVNHMNYVIRTIITKQLFSGLELNPTQCWDTLIWMDYANYGGITSLSPNATLDVVMNKQLRAQCIVSQWNIKKYLPVAYQILFDRYFSEYLFSISMAKTKQKYNVENDEIIANNNTNKEGQKKNTLKEDTDYKRKLISTVLTRALLEEVSTIHEKYQTSHDTEDAILYEFPEPPGAYLKRDNATLEFIKYFCHVLSLDKSVEYSVRVLKRNLLELIHIREFSEEAKFKNPCTSFKLGQVICEYCNYCRDIDLCRENDESDNTKDYNAIIVKLKNQYNENHNDENKMSNGNKNTTNSLNQSNNKKRNINNSTTNTNITFWSCPGCKMEYDLRIIEDRLLEIVQNKAMAYQLQDLVCKKCRNIKGDNISAKCHCGGEYKLYMDYDEFMIQLNTFKHIAQYYNMKVLNEIINNILIINSQ</sequence>
<dbReference type="GO" id="GO:0008310">
    <property type="term" value="F:single-stranded DNA 3'-5' DNA exonuclease activity"/>
    <property type="evidence" value="ECO:0007669"/>
    <property type="project" value="TreeGrafter"/>
</dbReference>
<comment type="cofactor">
    <cofactor evidence="1 17">
        <name>[4Fe-4S] cluster</name>
        <dbReference type="ChEBI" id="CHEBI:49883"/>
    </cofactor>
</comment>
<evidence type="ECO:0000256" key="11">
    <source>
        <dbReference type="ARBA" id="ARBA00022932"/>
    </source>
</evidence>
<dbReference type="PANTHER" id="PTHR10670:SF0">
    <property type="entry name" value="DNA POLYMERASE EPSILON CATALYTIC SUBUNIT A"/>
    <property type="match status" value="1"/>
</dbReference>
<evidence type="ECO:0000256" key="12">
    <source>
        <dbReference type="ARBA" id="ARBA00023004"/>
    </source>
</evidence>
<dbReference type="Pfam" id="PF08490">
    <property type="entry name" value="DUF1744"/>
    <property type="match status" value="1"/>
</dbReference>
<dbReference type="GO" id="GO:0003677">
    <property type="term" value="F:DNA binding"/>
    <property type="evidence" value="ECO:0007669"/>
    <property type="project" value="UniProtKB-KW"/>
</dbReference>
<evidence type="ECO:0000256" key="16">
    <source>
        <dbReference type="ARBA" id="ARBA00049244"/>
    </source>
</evidence>
<evidence type="ECO:0000256" key="6">
    <source>
        <dbReference type="ARBA" id="ARBA00022695"/>
    </source>
</evidence>
<dbReference type="SUPFAM" id="SSF53098">
    <property type="entry name" value="Ribonuclease H-like"/>
    <property type="match status" value="1"/>
</dbReference>
<dbReference type="GO" id="GO:0008270">
    <property type="term" value="F:zinc ion binding"/>
    <property type="evidence" value="ECO:0007669"/>
    <property type="project" value="UniProtKB-KW"/>
</dbReference>
<dbReference type="InterPro" id="IPR029703">
    <property type="entry name" value="POL2"/>
</dbReference>
<dbReference type="SUPFAM" id="SSF56672">
    <property type="entry name" value="DNA/RNA polymerases"/>
    <property type="match status" value="1"/>
</dbReference>
<dbReference type="GO" id="GO:0006287">
    <property type="term" value="P:base-excision repair, gap-filling"/>
    <property type="evidence" value="ECO:0007669"/>
    <property type="project" value="TreeGrafter"/>
</dbReference>
<keyword evidence="14 17" id="KW-0238">DNA-binding</keyword>
<dbReference type="FunFam" id="1.10.287.690:FF:000005">
    <property type="entry name" value="DNA polymerase epsilon catalytic subunit"/>
    <property type="match status" value="1"/>
</dbReference>
<keyword evidence="10 17" id="KW-0862">Zinc</keyword>
<dbReference type="InterPro" id="IPR006172">
    <property type="entry name" value="DNA-dir_DNA_pol_B"/>
</dbReference>
<dbReference type="InterPro" id="IPR043502">
    <property type="entry name" value="DNA/RNA_pol_sf"/>
</dbReference>
<keyword evidence="6 17" id="KW-0548">Nucleotidyltransferase</keyword>
<dbReference type="InterPro" id="IPR023211">
    <property type="entry name" value="DNA_pol_palm_dom_sf"/>
</dbReference>
<dbReference type="Gene3D" id="3.30.420.10">
    <property type="entry name" value="Ribonuclease H-like superfamily/Ribonuclease H"/>
    <property type="match status" value="1"/>
</dbReference>
<dbReference type="InterPro" id="IPR054475">
    <property type="entry name" value="Znf-DPOE"/>
</dbReference>
<evidence type="ECO:0000256" key="3">
    <source>
        <dbReference type="ARBA" id="ARBA00005755"/>
    </source>
</evidence>
<dbReference type="InterPro" id="IPR055191">
    <property type="entry name" value="POL2_thumb"/>
</dbReference>
<dbReference type="PANTHER" id="PTHR10670">
    <property type="entry name" value="DNA POLYMERASE EPSILON CATALYTIC SUBUNIT A"/>
    <property type="match status" value="1"/>
</dbReference>
<dbReference type="STRING" id="1754192.A0A1Y1XPV5"/>
<dbReference type="EMBL" id="MCFG01000007">
    <property type="protein sequence ID" value="ORX87546.1"/>
    <property type="molecule type" value="Genomic_DNA"/>
</dbReference>
<evidence type="ECO:0000256" key="1">
    <source>
        <dbReference type="ARBA" id="ARBA00001966"/>
    </source>
</evidence>
<keyword evidence="11 17" id="KW-0239">DNA-directed DNA polymerase</keyword>
<dbReference type="InterPro" id="IPR012337">
    <property type="entry name" value="RNaseH-like_sf"/>
</dbReference>
<keyword evidence="7 17" id="KW-0235">DNA replication</keyword>
<comment type="subcellular location">
    <subcellularLocation>
        <location evidence="2 17">Nucleus</location>
    </subcellularLocation>
</comment>
<keyword evidence="4 17" id="KW-0004">4Fe-4S</keyword>
<evidence type="ECO:0000256" key="17">
    <source>
        <dbReference type="RuleBase" id="RU365029"/>
    </source>
</evidence>
<dbReference type="InterPro" id="IPR036397">
    <property type="entry name" value="RNaseH_sf"/>
</dbReference>
<gene>
    <name evidence="20" type="ORF">BCR32DRAFT_289204</name>
</gene>
<evidence type="ECO:0000313" key="20">
    <source>
        <dbReference type="EMBL" id="ORX87546.1"/>
    </source>
</evidence>
<evidence type="ECO:0000256" key="10">
    <source>
        <dbReference type="ARBA" id="ARBA00022833"/>
    </source>
</evidence>
<evidence type="ECO:0000256" key="15">
    <source>
        <dbReference type="ARBA" id="ARBA00023242"/>
    </source>
</evidence>
<protein>
    <recommendedName>
        <fullName evidence="17">DNA polymerase epsilon catalytic subunit</fullName>
        <ecNumber evidence="17">2.7.7.7</ecNumber>
    </recommendedName>
</protein>
<organism evidence="20 21">
    <name type="scientific">Anaeromyces robustus</name>
    <dbReference type="NCBI Taxonomy" id="1754192"/>
    <lineage>
        <taxon>Eukaryota</taxon>
        <taxon>Fungi</taxon>
        <taxon>Fungi incertae sedis</taxon>
        <taxon>Chytridiomycota</taxon>
        <taxon>Chytridiomycota incertae sedis</taxon>
        <taxon>Neocallimastigomycetes</taxon>
        <taxon>Neocallimastigales</taxon>
        <taxon>Neocallimastigaceae</taxon>
        <taxon>Anaeromyces</taxon>
    </lineage>
</organism>
<keyword evidence="8 17" id="KW-0479">Metal-binding</keyword>
<dbReference type="FunFam" id="3.30.420.10:FF:000010">
    <property type="entry name" value="DNA polymerase epsilon catalytic subunit"/>
    <property type="match status" value="1"/>
</dbReference>
<keyword evidence="9 17" id="KW-0863">Zinc-finger</keyword>
<reference evidence="20 21" key="2">
    <citation type="submission" date="2016-08" db="EMBL/GenBank/DDBJ databases">
        <title>Pervasive Adenine N6-methylation of Active Genes in Fungi.</title>
        <authorList>
            <consortium name="DOE Joint Genome Institute"/>
            <person name="Mondo S.J."/>
            <person name="Dannebaum R.O."/>
            <person name="Kuo R.C."/>
            <person name="Labutti K."/>
            <person name="Haridas S."/>
            <person name="Kuo A."/>
            <person name="Salamov A."/>
            <person name="Ahrendt S.R."/>
            <person name="Lipzen A."/>
            <person name="Sullivan W."/>
            <person name="Andreopoulos W.B."/>
            <person name="Clum A."/>
            <person name="Lindquist E."/>
            <person name="Daum C."/>
            <person name="Ramamoorthy G.K."/>
            <person name="Gryganskyi A."/>
            <person name="Culley D."/>
            <person name="Magnuson J.K."/>
            <person name="James T.Y."/>
            <person name="O'Malley M.A."/>
            <person name="Stajich J.E."/>
            <person name="Spatafora J.W."/>
            <person name="Visel A."/>
            <person name="Grigoriev I.V."/>
        </authorList>
    </citation>
    <scope>NUCLEOTIDE SEQUENCE [LARGE SCALE GENOMIC DNA]</scope>
    <source>
        <strain evidence="20 21">S4</strain>
    </source>
</reference>
<dbReference type="FunFam" id="1.10.132.60:FF:000002">
    <property type="entry name" value="DNA polymerase epsilon catalytic subunit"/>
    <property type="match status" value="1"/>
</dbReference>
<evidence type="ECO:0000256" key="5">
    <source>
        <dbReference type="ARBA" id="ARBA00022679"/>
    </source>
</evidence>
<feature type="region of interest" description="Disordered" evidence="18">
    <location>
        <begin position="2234"/>
        <end position="2264"/>
    </location>
</feature>
<dbReference type="Gene3D" id="1.10.132.60">
    <property type="entry name" value="DNA polymerase family B, C-terminal domain"/>
    <property type="match status" value="1"/>
</dbReference>
<dbReference type="CDD" id="cd05779">
    <property type="entry name" value="DNA_polB_epsilon_exo"/>
    <property type="match status" value="1"/>
</dbReference>
<evidence type="ECO:0000313" key="21">
    <source>
        <dbReference type="Proteomes" id="UP000193944"/>
    </source>
</evidence>
<dbReference type="GO" id="GO:0003887">
    <property type="term" value="F:DNA-directed DNA polymerase activity"/>
    <property type="evidence" value="ECO:0007669"/>
    <property type="project" value="UniProtKB-KW"/>
</dbReference>
<evidence type="ECO:0000256" key="13">
    <source>
        <dbReference type="ARBA" id="ARBA00023014"/>
    </source>
</evidence>
<evidence type="ECO:0000256" key="14">
    <source>
        <dbReference type="ARBA" id="ARBA00023125"/>
    </source>
</evidence>
<dbReference type="Gene3D" id="3.90.1600.10">
    <property type="entry name" value="Palm domain of DNA polymerase"/>
    <property type="match status" value="1"/>
</dbReference>
<keyword evidence="21" id="KW-1185">Reference proteome</keyword>
<evidence type="ECO:0000256" key="8">
    <source>
        <dbReference type="ARBA" id="ARBA00022723"/>
    </source>
</evidence>
<evidence type="ECO:0000256" key="18">
    <source>
        <dbReference type="SAM" id="MobiDB-lite"/>
    </source>
</evidence>
<dbReference type="Pfam" id="PF22912">
    <property type="entry name" value="zf-DPOE"/>
    <property type="match status" value="1"/>
</dbReference>
<dbReference type="SMART" id="SM01159">
    <property type="entry name" value="DUF1744"/>
    <property type="match status" value="1"/>
</dbReference>
<accession>A0A1Y1XPV5</accession>